<name>A0A915KFV2_ROMCU</name>
<dbReference type="Proteomes" id="UP000887565">
    <property type="component" value="Unplaced"/>
</dbReference>
<dbReference type="Pfam" id="PF00179">
    <property type="entry name" value="UQ_con"/>
    <property type="match status" value="1"/>
</dbReference>
<evidence type="ECO:0000313" key="5">
    <source>
        <dbReference type="WBParaSite" id="nRc.2.0.1.t36849-RA"/>
    </source>
</evidence>
<reference evidence="5" key="1">
    <citation type="submission" date="2022-11" db="UniProtKB">
        <authorList>
            <consortium name="WormBaseParasite"/>
        </authorList>
    </citation>
    <scope>IDENTIFICATION</scope>
</reference>
<dbReference type="GO" id="GO:0005634">
    <property type="term" value="C:nucleus"/>
    <property type="evidence" value="ECO:0007669"/>
    <property type="project" value="TreeGrafter"/>
</dbReference>
<accession>A0A915KFV2</accession>
<organism evidence="4 5">
    <name type="scientific">Romanomermis culicivorax</name>
    <name type="common">Nematode worm</name>
    <dbReference type="NCBI Taxonomy" id="13658"/>
    <lineage>
        <taxon>Eukaryota</taxon>
        <taxon>Metazoa</taxon>
        <taxon>Ecdysozoa</taxon>
        <taxon>Nematoda</taxon>
        <taxon>Enoplea</taxon>
        <taxon>Dorylaimia</taxon>
        <taxon>Mermithida</taxon>
        <taxon>Mermithoidea</taxon>
        <taxon>Mermithidae</taxon>
        <taxon>Romanomermis</taxon>
    </lineage>
</organism>
<dbReference type="Gene3D" id="3.10.110.10">
    <property type="entry name" value="Ubiquitin Conjugating Enzyme"/>
    <property type="match status" value="1"/>
</dbReference>
<dbReference type="GO" id="GO:0016740">
    <property type="term" value="F:transferase activity"/>
    <property type="evidence" value="ECO:0007669"/>
    <property type="project" value="UniProtKB-KW"/>
</dbReference>
<keyword evidence="1" id="KW-0808">Transferase</keyword>
<keyword evidence="2" id="KW-0833">Ubl conjugation pathway</keyword>
<dbReference type="SUPFAM" id="SSF54495">
    <property type="entry name" value="UBC-like"/>
    <property type="match status" value="1"/>
</dbReference>
<sequence length="166" mass="18925">MTTGNGTVRFNPNLYNDGKVCLSILNTWHGSPEEKWNPQTSNLLQVLVSIQSLIFVPDPYFNEPGFERTRQSATGQQASRDYSFNIRIATAVRKHFFFKKDDILKTVEKWIEEMNADINALSQKGSVWDARLENFQTLKRLHANLKLELSKLSDRSNLGEASSSSE</sequence>
<dbReference type="PANTHER" id="PTHR46116:SF39">
    <property type="entry name" value="BACULOVIRAL IAP REPEAT-CONTAINING PROTEIN 6"/>
    <property type="match status" value="1"/>
</dbReference>
<evidence type="ECO:0000259" key="3">
    <source>
        <dbReference type="PROSITE" id="PS50127"/>
    </source>
</evidence>
<proteinExistence type="predicted"/>
<dbReference type="WBParaSite" id="nRc.2.0.1.t36849-RA">
    <property type="protein sequence ID" value="nRc.2.0.1.t36849-RA"/>
    <property type="gene ID" value="nRc.2.0.1.g36849"/>
</dbReference>
<dbReference type="AlphaFoldDB" id="A0A915KFV2"/>
<dbReference type="InterPro" id="IPR016135">
    <property type="entry name" value="UBQ-conjugating_enzyme/RWD"/>
</dbReference>
<dbReference type="GO" id="GO:0043066">
    <property type="term" value="P:negative regulation of apoptotic process"/>
    <property type="evidence" value="ECO:0007669"/>
    <property type="project" value="TreeGrafter"/>
</dbReference>
<dbReference type="InterPro" id="IPR000608">
    <property type="entry name" value="UBC"/>
</dbReference>
<keyword evidence="4" id="KW-1185">Reference proteome</keyword>
<dbReference type="PANTHER" id="PTHR46116">
    <property type="entry name" value="(E3-INDEPENDENT) E2 UBIQUITIN-CONJUGATING ENZYME"/>
    <property type="match status" value="1"/>
</dbReference>
<dbReference type="GO" id="GO:0004869">
    <property type="term" value="F:cysteine-type endopeptidase inhibitor activity"/>
    <property type="evidence" value="ECO:0007669"/>
    <property type="project" value="TreeGrafter"/>
</dbReference>
<evidence type="ECO:0000313" key="4">
    <source>
        <dbReference type="Proteomes" id="UP000887565"/>
    </source>
</evidence>
<feature type="domain" description="UBC core" evidence="3">
    <location>
        <begin position="1"/>
        <end position="97"/>
    </location>
</feature>
<evidence type="ECO:0000256" key="2">
    <source>
        <dbReference type="ARBA" id="ARBA00022786"/>
    </source>
</evidence>
<dbReference type="PROSITE" id="PS50127">
    <property type="entry name" value="UBC_2"/>
    <property type="match status" value="1"/>
</dbReference>
<evidence type="ECO:0000256" key="1">
    <source>
        <dbReference type="ARBA" id="ARBA00022679"/>
    </source>
</evidence>
<protein>
    <submittedName>
        <fullName evidence="5">UBC core domain-containing protein</fullName>
    </submittedName>
</protein>